<evidence type="ECO:0000313" key="1">
    <source>
        <dbReference type="EMBL" id="KAI9905550.1"/>
    </source>
</evidence>
<dbReference type="Proteomes" id="UP001163321">
    <property type="component" value="Chromosome 9"/>
</dbReference>
<accession>A0ACC0VGM7</accession>
<keyword evidence="2" id="KW-1185">Reference proteome</keyword>
<name>A0ACC0VGM7_9STRA</name>
<organism evidence="1 2">
    <name type="scientific">Peronosclerospora sorghi</name>
    <dbReference type="NCBI Taxonomy" id="230839"/>
    <lineage>
        <taxon>Eukaryota</taxon>
        <taxon>Sar</taxon>
        <taxon>Stramenopiles</taxon>
        <taxon>Oomycota</taxon>
        <taxon>Peronosporomycetes</taxon>
        <taxon>Peronosporales</taxon>
        <taxon>Peronosporaceae</taxon>
        <taxon>Peronosclerospora</taxon>
    </lineage>
</organism>
<gene>
    <name evidence="1" type="ORF">PsorP6_013685</name>
</gene>
<comment type="caution">
    <text evidence="1">The sequence shown here is derived from an EMBL/GenBank/DDBJ whole genome shotgun (WGS) entry which is preliminary data.</text>
</comment>
<sequence length="199" mass="22978">MKMRTAEKVSKSKEATKEKIHSMGLPASIEDFEKTSDEGIPRTQLEENENMCDFVEKKLRSIESLLTQANVCRRNYGGTKWSRSQSTMFSQDFVADSDRYKGLVMEAKTSDGIIRENQDKTMKGWMHYRGQKQGSIKNCHSPDLFMKRVEANGDWSLFCLNEATGLYECSGDEFEKLYEQYEKDGRSRKNLKAQQLCSF</sequence>
<proteinExistence type="predicted"/>
<dbReference type="EMBL" id="CM047588">
    <property type="protein sequence ID" value="KAI9905550.1"/>
    <property type="molecule type" value="Genomic_DNA"/>
</dbReference>
<reference evidence="1 2" key="1">
    <citation type="journal article" date="2022" name="bioRxiv">
        <title>The genome of the oomycete Peronosclerospora sorghi, a cosmopolitan pathogen of maize and sorghum, is inflated with dispersed pseudogenes.</title>
        <authorList>
            <person name="Fletcher K."/>
            <person name="Martin F."/>
            <person name="Isakeit T."/>
            <person name="Cavanaugh K."/>
            <person name="Magill C."/>
            <person name="Michelmore R."/>
        </authorList>
    </citation>
    <scope>NUCLEOTIDE SEQUENCE [LARGE SCALE GENOMIC DNA]</scope>
    <source>
        <strain evidence="1">P6</strain>
    </source>
</reference>
<evidence type="ECO:0000313" key="2">
    <source>
        <dbReference type="Proteomes" id="UP001163321"/>
    </source>
</evidence>
<protein>
    <submittedName>
        <fullName evidence="1">Uncharacterized protein</fullName>
    </submittedName>
</protein>